<protein>
    <submittedName>
        <fullName evidence="2">Uncharacterized protein</fullName>
    </submittedName>
</protein>
<gene>
    <name evidence="2" type="ORF">I7I51_01999</name>
</gene>
<feature type="compositionally biased region" description="Polar residues" evidence="1">
    <location>
        <begin position="33"/>
        <end position="45"/>
    </location>
</feature>
<evidence type="ECO:0000313" key="2">
    <source>
        <dbReference type="EMBL" id="QSS64924.1"/>
    </source>
</evidence>
<dbReference type="OrthoDB" id="4188360at2759"/>
<proteinExistence type="predicted"/>
<dbReference type="VEuPathDB" id="FungiDB:I7I51_01999"/>
<evidence type="ECO:0000313" key="3">
    <source>
        <dbReference type="Proteomes" id="UP000663671"/>
    </source>
</evidence>
<dbReference type="Proteomes" id="UP000663671">
    <property type="component" value="Chromosome 1"/>
</dbReference>
<feature type="region of interest" description="Disordered" evidence="1">
    <location>
        <begin position="141"/>
        <end position="196"/>
    </location>
</feature>
<organism evidence="2 3">
    <name type="scientific">Ajellomyces capsulatus</name>
    <name type="common">Darling's disease fungus</name>
    <name type="synonym">Histoplasma capsulatum</name>
    <dbReference type="NCBI Taxonomy" id="5037"/>
    <lineage>
        <taxon>Eukaryota</taxon>
        <taxon>Fungi</taxon>
        <taxon>Dikarya</taxon>
        <taxon>Ascomycota</taxon>
        <taxon>Pezizomycotina</taxon>
        <taxon>Eurotiomycetes</taxon>
        <taxon>Eurotiomycetidae</taxon>
        <taxon>Onygenales</taxon>
        <taxon>Ajellomycetaceae</taxon>
        <taxon>Histoplasma</taxon>
    </lineage>
</organism>
<feature type="region of interest" description="Disordered" evidence="1">
    <location>
        <begin position="16"/>
        <end position="62"/>
    </location>
</feature>
<accession>A0A8A1MJX8</accession>
<dbReference type="EMBL" id="CP069114">
    <property type="protein sequence ID" value="QSS64924.1"/>
    <property type="molecule type" value="Genomic_DNA"/>
</dbReference>
<name>A0A8A1MJX8_AJECA</name>
<feature type="region of interest" description="Disordered" evidence="1">
    <location>
        <begin position="521"/>
        <end position="557"/>
    </location>
</feature>
<evidence type="ECO:0000256" key="1">
    <source>
        <dbReference type="SAM" id="MobiDB-lite"/>
    </source>
</evidence>
<dbReference type="AlphaFoldDB" id="A0A8A1MJX8"/>
<feature type="compositionally biased region" description="Basic and acidic residues" evidence="1">
    <location>
        <begin position="548"/>
        <end position="557"/>
    </location>
</feature>
<sequence>MRLRYIDKLVNPVDCHMSAPRLSNSSRKRQRSEQNPSQVSGLSQSKKQKHDHPTGSPPQEFWDNLSKLWLTKGAVRELNRRNAQPTPYPSYLRCRKPNRPLTRQLLATLKNNRRLVQNAAGFLRDCVPNYSKDIKQFARHGGPDLSDLRGFPEPINPLDRTMNSGRSRSRRRKRSATLTPSSKTQGTQDTEVTKTTSTTAYKRNFEQNLIDHGVYPPEYDYPDGRFPPIPDNWEIINERLARPRASLSPSRFSEKKFKEFRKADAHASKEQPVAVSVIPIIEGKIGDAKCVGGGYAFGNLAPLTDGTLAAGKPDHFYGARPEQLDRNIRSKLSDLIIPSTQDSLPMSPNFFLEAKGPDGSAAVARRQACYNGALGARGIQSLQSYGKDKPVYDNNAYTITSTYHDGTLKLYTSHSIQPARSGDRPEYIMTQLKGWSMTGDPVTFRQGAAAFRHGRDLAKEWRDGFIEAANRRVPDLDSESQSFASSGEGPVSILTAGPVLVESDTSANETEAEYEDALQWSFTDHVGEVDEEEEDTIGASKVGFKRQRVGDKADEQG</sequence>
<feature type="compositionally biased region" description="Polar residues" evidence="1">
    <location>
        <begin position="176"/>
        <end position="196"/>
    </location>
</feature>
<reference evidence="2" key="1">
    <citation type="submission" date="2021-01" db="EMBL/GenBank/DDBJ databases">
        <title>Chromosome-level genome assembly of a human fungal pathogen reveals clustering of transcriptionally co-regulated genes.</title>
        <authorList>
            <person name="Voorhies M."/>
            <person name="Cohen S."/>
            <person name="Shea T.P."/>
            <person name="Petrus S."/>
            <person name="Munoz J.F."/>
            <person name="Poplawski S."/>
            <person name="Goldman W.E."/>
            <person name="Michael T."/>
            <person name="Cuomo C.A."/>
            <person name="Sil A."/>
            <person name="Beyhan S."/>
        </authorList>
    </citation>
    <scope>NUCLEOTIDE SEQUENCE</scope>
    <source>
        <strain evidence="2">WU24</strain>
    </source>
</reference>